<evidence type="ECO:0000313" key="2">
    <source>
        <dbReference type="EMBL" id="OVA18901.1"/>
    </source>
</evidence>
<feature type="domain" description="F-box" evidence="1">
    <location>
        <begin position="1"/>
        <end position="46"/>
    </location>
</feature>
<reference evidence="2 3" key="1">
    <citation type="journal article" date="2017" name="Mol. Plant">
        <title>The Genome of Medicinal Plant Macleaya cordata Provides New Insights into Benzylisoquinoline Alkaloids Metabolism.</title>
        <authorList>
            <person name="Liu X."/>
            <person name="Liu Y."/>
            <person name="Huang P."/>
            <person name="Ma Y."/>
            <person name="Qing Z."/>
            <person name="Tang Q."/>
            <person name="Cao H."/>
            <person name="Cheng P."/>
            <person name="Zheng Y."/>
            <person name="Yuan Z."/>
            <person name="Zhou Y."/>
            <person name="Liu J."/>
            <person name="Tang Z."/>
            <person name="Zhuo Y."/>
            <person name="Zhang Y."/>
            <person name="Yu L."/>
            <person name="Huang J."/>
            <person name="Yang P."/>
            <person name="Peng Q."/>
            <person name="Zhang J."/>
            <person name="Jiang W."/>
            <person name="Zhang Z."/>
            <person name="Lin K."/>
            <person name="Ro D.K."/>
            <person name="Chen X."/>
            <person name="Xiong X."/>
            <person name="Shang Y."/>
            <person name="Huang S."/>
            <person name="Zeng J."/>
        </authorList>
    </citation>
    <scope>NUCLEOTIDE SEQUENCE [LARGE SCALE GENOMIC DNA]</scope>
    <source>
        <strain evidence="3">cv. BLH2017</strain>
        <tissue evidence="2">Root</tissue>
    </source>
</reference>
<dbReference type="SUPFAM" id="SSF81383">
    <property type="entry name" value="F-box domain"/>
    <property type="match status" value="1"/>
</dbReference>
<dbReference type="AlphaFoldDB" id="A0A200R867"/>
<dbReference type="PANTHER" id="PTHR31672:SF13">
    <property type="entry name" value="F-BOX PROTEIN CPR30-LIKE"/>
    <property type="match status" value="1"/>
</dbReference>
<gene>
    <name evidence="2" type="ORF">BVC80_8939g20</name>
</gene>
<dbReference type="InterPro" id="IPR001810">
    <property type="entry name" value="F-box_dom"/>
</dbReference>
<accession>A0A200R867</accession>
<dbReference type="Proteomes" id="UP000195402">
    <property type="component" value="Unassembled WGS sequence"/>
</dbReference>
<dbReference type="EMBL" id="MVGT01000352">
    <property type="protein sequence ID" value="OVA18901.1"/>
    <property type="molecule type" value="Genomic_DNA"/>
</dbReference>
<evidence type="ECO:0000313" key="3">
    <source>
        <dbReference type="Proteomes" id="UP000195402"/>
    </source>
</evidence>
<dbReference type="InterPro" id="IPR017451">
    <property type="entry name" value="F-box-assoc_interact_dom"/>
</dbReference>
<dbReference type="Gene3D" id="1.20.1280.50">
    <property type="match status" value="1"/>
</dbReference>
<dbReference type="PROSITE" id="PS50181">
    <property type="entry name" value="FBOX"/>
    <property type="match status" value="1"/>
</dbReference>
<dbReference type="InterPro" id="IPR013187">
    <property type="entry name" value="F-box-assoc_dom_typ3"/>
</dbReference>
<protein>
    <submittedName>
        <fullName evidence="2">F-box domain</fullName>
    </submittedName>
</protein>
<evidence type="ECO:0000259" key="1">
    <source>
        <dbReference type="PROSITE" id="PS50181"/>
    </source>
</evidence>
<dbReference type="SMART" id="SM00256">
    <property type="entry name" value="FBOX"/>
    <property type="match status" value="1"/>
</dbReference>
<proteinExistence type="predicted"/>
<dbReference type="OrthoDB" id="591557at2759"/>
<keyword evidence="3" id="KW-1185">Reference proteome</keyword>
<dbReference type="InterPro" id="IPR050796">
    <property type="entry name" value="SCF_F-box_component"/>
</dbReference>
<dbReference type="NCBIfam" id="TIGR01640">
    <property type="entry name" value="F_box_assoc_1"/>
    <property type="match status" value="1"/>
</dbReference>
<dbReference type="STRING" id="56857.A0A200R867"/>
<sequence length="473" mass="54754">MEINLLPKEITLDIFSRLPAESVLRCKRVCKTWQTTLNDTNYFADMHLRRQLLQLDDDDPKFHNHSDFVAGAKVGFISLIGIDLKSSSRKDVDDIGEVEEYAQLLCYGEYDENDEEEQSYKKLTLINHHPLGFNHDWVSSCNGLICLSVNHHDIFDPVYICNPITRECTYLPIFTDFRGCKRSRGGSYYDFLPKNGCMVSGFGCNLSRNEYKVVRIYYGYYDDDDKMCPPKFGCVQVYTLGGRSGWRNKGEFPYLFQNKKHGVFANGALHWIDVNERKIVAFDLADEKFRVLPSPPPFLNNDKRNIFELNVLGGCLCIGQHNIETECIYIWSFKKKKNSNCCDDHDSKVEEEEYKSWSWTKEFSINIVGEGQCSYEYRLFALTEKGQVLLRYDRSILARYDRKTATLEKFVDYGEQGMFYQTITYMNSFVSLKSLGEDAKIIGSLEEEDSKCARIATVLGEEKNYEKNCSEED</sequence>
<name>A0A200R867_MACCD</name>
<dbReference type="Pfam" id="PF12937">
    <property type="entry name" value="F-box-like"/>
    <property type="match status" value="1"/>
</dbReference>
<organism evidence="2 3">
    <name type="scientific">Macleaya cordata</name>
    <name type="common">Five-seeded plume-poppy</name>
    <name type="synonym">Bocconia cordata</name>
    <dbReference type="NCBI Taxonomy" id="56857"/>
    <lineage>
        <taxon>Eukaryota</taxon>
        <taxon>Viridiplantae</taxon>
        <taxon>Streptophyta</taxon>
        <taxon>Embryophyta</taxon>
        <taxon>Tracheophyta</taxon>
        <taxon>Spermatophyta</taxon>
        <taxon>Magnoliopsida</taxon>
        <taxon>Ranunculales</taxon>
        <taxon>Papaveraceae</taxon>
        <taxon>Papaveroideae</taxon>
        <taxon>Macleaya</taxon>
    </lineage>
</organism>
<dbReference type="InParanoid" id="A0A200R867"/>
<dbReference type="PANTHER" id="PTHR31672">
    <property type="entry name" value="BNACNNG10540D PROTEIN"/>
    <property type="match status" value="1"/>
</dbReference>
<dbReference type="InterPro" id="IPR036047">
    <property type="entry name" value="F-box-like_dom_sf"/>
</dbReference>
<comment type="caution">
    <text evidence="2">The sequence shown here is derived from an EMBL/GenBank/DDBJ whole genome shotgun (WGS) entry which is preliminary data.</text>
</comment>
<dbReference type="Pfam" id="PF08268">
    <property type="entry name" value="FBA_3"/>
    <property type="match status" value="1"/>
</dbReference>